<accession>A0A7W5ARC2</accession>
<protein>
    <recommendedName>
        <fullName evidence="4">Crystal protein ET79</fullName>
    </recommendedName>
</protein>
<dbReference type="RefSeq" id="WP_183227156.1">
    <property type="nucleotide sequence ID" value="NZ_BMPW01000036.1"/>
</dbReference>
<gene>
    <name evidence="2" type="ORF">FHR83_008724</name>
</gene>
<keyword evidence="1" id="KW-0732">Signal</keyword>
<dbReference type="Proteomes" id="UP000590749">
    <property type="component" value="Unassembled WGS sequence"/>
</dbReference>
<evidence type="ECO:0000313" key="2">
    <source>
        <dbReference type="EMBL" id="MBB3100997.1"/>
    </source>
</evidence>
<dbReference type="EMBL" id="JACHXF010000031">
    <property type="protein sequence ID" value="MBB3100997.1"/>
    <property type="molecule type" value="Genomic_DNA"/>
</dbReference>
<keyword evidence="3" id="KW-1185">Reference proteome</keyword>
<evidence type="ECO:0000256" key="1">
    <source>
        <dbReference type="SAM" id="SignalP"/>
    </source>
</evidence>
<proteinExistence type="predicted"/>
<feature type="chain" id="PRO_5030702873" description="Crystal protein ET79" evidence="1">
    <location>
        <begin position="35"/>
        <end position="149"/>
    </location>
</feature>
<name>A0A7W5ARC2_9ACTN</name>
<feature type="signal peptide" evidence="1">
    <location>
        <begin position="1"/>
        <end position="34"/>
    </location>
</feature>
<sequence>MTLPGFRISGMRAVGAAVLAAGTLTAGLPTMASADPGDYTTKVIVKNRTGEVMVLTHSQVTDGEWIQYPPETIASNGIGRMSTASSEDEGGTGGTVTYETDYGDVVIYWNDPDTSDNNDFKCDAPDELTCSTIGSPNGQHPILNVDIFD</sequence>
<comment type="caution">
    <text evidence="2">The sequence shown here is derived from an EMBL/GenBank/DDBJ whole genome shotgun (WGS) entry which is preliminary data.</text>
</comment>
<organism evidence="2 3">
    <name type="scientific">Actinoplanes campanulatus</name>
    <dbReference type="NCBI Taxonomy" id="113559"/>
    <lineage>
        <taxon>Bacteria</taxon>
        <taxon>Bacillati</taxon>
        <taxon>Actinomycetota</taxon>
        <taxon>Actinomycetes</taxon>
        <taxon>Micromonosporales</taxon>
        <taxon>Micromonosporaceae</taxon>
        <taxon>Actinoplanes</taxon>
    </lineage>
</organism>
<dbReference type="Gene3D" id="2.60.270.50">
    <property type="match status" value="1"/>
</dbReference>
<evidence type="ECO:0000313" key="3">
    <source>
        <dbReference type="Proteomes" id="UP000590749"/>
    </source>
</evidence>
<evidence type="ECO:0008006" key="4">
    <source>
        <dbReference type="Google" id="ProtNLM"/>
    </source>
</evidence>
<reference evidence="2 3" key="1">
    <citation type="submission" date="2020-08" db="EMBL/GenBank/DDBJ databases">
        <title>Genomic Encyclopedia of Type Strains, Phase III (KMG-III): the genomes of soil and plant-associated and newly described type strains.</title>
        <authorList>
            <person name="Whitman W."/>
        </authorList>
    </citation>
    <scope>NUCLEOTIDE SEQUENCE [LARGE SCALE GENOMIC DNA]</scope>
    <source>
        <strain evidence="2 3">CECT 3287</strain>
    </source>
</reference>
<dbReference type="AlphaFoldDB" id="A0A7W5ARC2"/>